<proteinExistence type="predicted"/>
<keyword evidence="1" id="KW-0560">Oxidoreductase</keyword>
<dbReference type="GO" id="GO:0016491">
    <property type="term" value="F:oxidoreductase activity"/>
    <property type="evidence" value="ECO:0007669"/>
    <property type="project" value="UniProtKB-KW"/>
</dbReference>
<accession>A0A2X2WDU8</accession>
<sequence>MFRPTFSYLMWKGRWLLFGNLGNMEGFSTLPLILGASSHHGVHRLAELHKRRRCWISAPVKVCTRSVRSSISRQINQAFERMERGDVKYRFVIDMASLSN</sequence>
<protein>
    <submittedName>
        <fullName evidence="1">Uncharacterized zinc-type alcohol dehydrogenase-like protein YahK</fullName>
        <ecNumber evidence="1">1.-.-.-</ecNumber>
    </submittedName>
</protein>
<reference evidence="1 2" key="1">
    <citation type="submission" date="2018-06" db="EMBL/GenBank/DDBJ databases">
        <authorList>
            <consortium name="Pathogen Informatics"/>
            <person name="Doyle S."/>
        </authorList>
    </citation>
    <scope>NUCLEOTIDE SEQUENCE [LARGE SCALE GENOMIC DNA]</scope>
    <source>
        <strain evidence="1 2">NCTC10786</strain>
    </source>
</reference>
<evidence type="ECO:0000313" key="1">
    <source>
        <dbReference type="EMBL" id="SQB37627.1"/>
    </source>
</evidence>
<gene>
    <name evidence="1" type="primary">yahK</name>
    <name evidence="1" type="ORF">NCTC10786_04385</name>
</gene>
<name>A0A2X2WDU8_CITKO</name>
<dbReference type="Gene3D" id="3.40.50.720">
    <property type="entry name" value="NAD(P)-binding Rossmann-like Domain"/>
    <property type="match status" value="1"/>
</dbReference>
<dbReference type="EC" id="1.-.-.-" evidence="1"/>
<dbReference type="EMBL" id="UAVY01000007">
    <property type="protein sequence ID" value="SQB37627.1"/>
    <property type="molecule type" value="Genomic_DNA"/>
</dbReference>
<dbReference type="Proteomes" id="UP000251584">
    <property type="component" value="Unassembled WGS sequence"/>
</dbReference>
<dbReference type="AlphaFoldDB" id="A0A2X2WDU8"/>
<dbReference type="Gene3D" id="3.90.180.10">
    <property type="entry name" value="Medium-chain alcohol dehydrogenases, catalytic domain"/>
    <property type="match status" value="1"/>
</dbReference>
<organism evidence="1 2">
    <name type="scientific">Citrobacter koseri</name>
    <name type="common">Citrobacter diversus</name>
    <dbReference type="NCBI Taxonomy" id="545"/>
    <lineage>
        <taxon>Bacteria</taxon>
        <taxon>Pseudomonadati</taxon>
        <taxon>Pseudomonadota</taxon>
        <taxon>Gammaproteobacteria</taxon>
        <taxon>Enterobacterales</taxon>
        <taxon>Enterobacteriaceae</taxon>
        <taxon>Citrobacter</taxon>
    </lineage>
</organism>
<evidence type="ECO:0000313" key="2">
    <source>
        <dbReference type="Proteomes" id="UP000251584"/>
    </source>
</evidence>